<name>A0AAD4KRX6_9EURO</name>
<dbReference type="Proteomes" id="UP001201262">
    <property type="component" value="Unassembled WGS sequence"/>
</dbReference>
<evidence type="ECO:0000313" key="1">
    <source>
        <dbReference type="EMBL" id="KAH8697811.1"/>
    </source>
</evidence>
<keyword evidence="2" id="KW-1185">Reference proteome</keyword>
<dbReference type="GeneID" id="70249346"/>
<accession>A0AAD4KRX6</accession>
<comment type="caution">
    <text evidence="1">The sequence shown here is derived from an EMBL/GenBank/DDBJ whole genome shotgun (WGS) entry which is preliminary data.</text>
</comment>
<dbReference type="EMBL" id="JAJTJA010000006">
    <property type="protein sequence ID" value="KAH8697811.1"/>
    <property type="molecule type" value="Genomic_DNA"/>
</dbReference>
<evidence type="ECO:0000313" key="2">
    <source>
        <dbReference type="Proteomes" id="UP001201262"/>
    </source>
</evidence>
<gene>
    <name evidence="1" type="ORF">BGW36DRAFT_407755</name>
</gene>
<protein>
    <submittedName>
        <fullName evidence="1">Uncharacterized protein</fullName>
    </submittedName>
</protein>
<proteinExistence type="predicted"/>
<sequence length="149" mass="17367">MIEDLLQLGLIYHTLKYTVDDLSSGPDLRGNLLLPYCSATNEERFRLENWIRELRGESISEPKGENDLGLTEWTYTCMLMYLLPIGYLEQEATALLTIFGSDYDRMVYTIERENHGEPSPFFKKVKLCGELLIEPFSSWVDGKQYLRRE</sequence>
<reference evidence="1" key="1">
    <citation type="submission" date="2021-12" db="EMBL/GenBank/DDBJ databases">
        <title>Convergent genome expansion in fungi linked to evolution of root-endophyte symbiosis.</title>
        <authorList>
            <consortium name="DOE Joint Genome Institute"/>
            <person name="Ke Y.-H."/>
            <person name="Bonito G."/>
            <person name="Liao H.-L."/>
            <person name="Looney B."/>
            <person name="Rojas-Flechas A."/>
            <person name="Nash J."/>
            <person name="Hameed K."/>
            <person name="Schadt C."/>
            <person name="Martin F."/>
            <person name="Crous P.W."/>
            <person name="Miettinen O."/>
            <person name="Magnuson J.K."/>
            <person name="Labbe J."/>
            <person name="Jacobson D."/>
            <person name="Doktycz M.J."/>
            <person name="Veneault-Fourrey C."/>
            <person name="Kuo A."/>
            <person name="Mondo S."/>
            <person name="Calhoun S."/>
            <person name="Riley R."/>
            <person name="Ohm R."/>
            <person name="LaButti K."/>
            <person name="Andreopoulos B."/>
            <person name="Pangilinan J."/>
            <person name="Nolan M."/>
            <person name="Tritt A."/>
            <person name="Clum A."/>
            <person name="Lipzen A."/>
            <person name="Daum C."/>
            <person name="Barry K."/>
            <person name="Grigoriev I.V."/>
            <person name="Vilgalys R."/>
        </authorList>
    </citation>
    <scope>NUCLEOTIDE SEQUENCE</scope>
    <source>
        <strain evidence="1">PMI_201</strain>
    </source>
</reference>
<organism evidence="1 2">
    <name type="scientific">Talaromyces proteolyticus</name>
    <dbReference type="NCBI Taxonomy" id="1131652"/>
    <lineage>
        <taxon>Eukaryota</taxon>
        <taxon>Fungi</taxon>
        <taxon>Dikarya</taxon>
        <taxon>Ascomycota</taxon>
        <taxon>Pezizomycotina</taxon>
        <taxon>Eurotiomycetes</taxon>
        <taxon>Eurotiomycetidae</taxon>
        <taxon>Eurotiales</taxon>
        <taxon>Trichocomaceae</taxon>
        <taxon>Talaromyces</taxon>
        <taxon>Talaromyces sect. Bacilispori</taxon>
    </lineage>
</organism>
<dbReference type="AlphaFoldDB" id="A0AAD4KRX6"/>
<dbReference type="RefSeq" id="XP_046072512.1">
    <property type="nucleotide sequence ID" value="XM_046219059.1"/>
</dbReference>